<evidence type="ECO:0000313" key="1">
    <source>
        <dbReference type="EMBL" id="CAJ2676246.1"/>
    </source>
</evidence>
<name>A0ACB0M6M2_TRIPR</name>
<keyword evidence="2" id="KW-1185">Reference proteome</keyword>
<gene>
    <name evidence="1" type="ORF">MILVUS5_LOCUS39038</name>
</gene>
<organism evidence="1 2">
    <name type="scientific">Trifolium pratense</name>
    <name type="common">Red clover</name>
    <dbReference type="NCBI Taxonomy" id="57577"/>
    <lineage>
        <taxon>Eukaryota</taxon>
        <taxon>Viridiplantae</taxon>
        <taxon>Streptophyta</taxon>
        <taxon>Embryophyta</taxon>
        <taxon>Tracheophyta</taxon>
        <taxon>Spermatophyta</taxon>
        <taxon>Magnoliopsida</taxon>
        <taxon>eudicotyledons</taxon>
        <taxon>Gunneridae</taxon>
        <taxon>Pentapetalae</taxon>
        <taxon>rosids</taxon>
        <taxon>fabids</taxon>
        <taxon>Fabales</taxon>
        <taxon>Fabaceae</taxon>
        <taxon>Papilionoideae</taxon>
        <taxon>50 kb inversion clade</taxon>
        <taxon>NPAAA clade</taxon>
        <taxon>Hologalegina</taxon>
        <taxon>IRL clade</taxon>
        <taxon>Trifolieae</taxon>
        <taxon>Trifolium</taxon>
    </lineage>
</organism>
<reference evidence="1" key="1">
    <citation type="submission" date="2023-10" db="EMBL/GenBank/DDBJ databases">
        <authorList>
            <person name="Rodriguez Cubillos JULIANA M."/>
            <person name="De Vega J."/>
        </authorList>
    </citation>
    <scope>NUCLEOTIDE SEQUENCE</scope>
</reference>
<dbReference type="EMBL" id="CASHSV030000823">
    <property type="protein sequence ID" value="CAJ2676246.1"/>
    <property type="molecule type" value="Genomic_DNA"/>
</dbReference>
<protein>
    <submittedName>
        <fullName evidence="1">Uncharacterized protein</fullName>
    </submittedName>
</protein>
<comment type="caution">
    <text evidence="1">The sequence shown here is derived from an EMBL/GenBank/DDBJ whole genome shotgun (WGS) entry which is preliminary data.</text>
</comment>
<accession>A0ACB0M6M2</accession>
<sequence length="142" mass="15296">MLITWIWIAASKEQLTSEEWVALFLLVAIVCKVSPTVKVCKALCADTGCPFDIFNSGVIKMNSYFVNFKLKINCLRTLTTSVNTAAGSLVSTPTIEANSSILFFAFSSCSSSSSKLTSSSDTSPSTSLDESESEQFSKECSS</sequence>
<evidence type="ECO:0000313" key="2">
    <source>
        <dbReference type="Proteomes" id="UP001177021"/>
    </source>
</evidence>
<proteinExistence type="predicted"/>
<dbReference type="Proteomes" id="UP001177021">
    <property type="component" value="Unassembled WGS sequence"/>
</dbReference>